<dbReference type="PANTHER" id="PTHR24095:SF126">
    <property type="entry name" value="ACETYL-COENZYME A SYNTHETASE, CYTOPLASMIC"/>
    <property type="match status" value="1"/>
</dbReference>
<evidence type="ECO:0000313" key="3">
    <source>
        <dbReference type="Ensembl" id="ENSPMEP00000013750.1"/>
    </source>
</evidence>
<dbReference type="AlphaFoldDB" id="A0A3B3XFK4"/>
<evidence type="ECO:0000259" key="2">
    <source>
        <dbReference type="Pfam" id="PF16177"/>
    </source>
</evidence>
<dbReference type="InterPro" id="IPR042099">
    <property type="entry name" value="ANL_N_sf"/>
</dbReference>
<feature type="domain" description="Acetyl-coenzyme A synthetase N-terminal" evidence="2">
    <location>
        <begin position="12"/>
        <end position="57"/>
    </location>
</feature>
<reference evidence="3" key="2">
    <citation type="submission" date="2025-09" db="UniProtKB">
        <authorList>
            <consortium name="Ensembl"/>
        </authorList>
    </citation>
    <scope>IDENTIFICATION</scope>
</reference>
<feature type="signal peptide" evidence="1">
    <location>
        <begin position="1"/>
        <end position="17"/>
    </location>
</feature>
<dbReference type="InterPro" id="IPR032387">
    <property type="entry name" value="ACAS_N"/>
</dbReference>
<dbReference type="STRING" id="48701.ENSPMEP00000013750"/>
<keyword evidence="4" id="KW-1185">Reference proteome</keyword>
<name>A0A3B3XFK4_9TELE</name>
<dbReference type="Pfam" id="PF16177">
    <property type="entry name" value="ACAS_N"/>
    <property type="match status" value="1"/>
</dbReference>
<dbReference type="GO" id="GO:0006085">
    <property type="term" value="P:acetyl-CoA biosynthetic process"/>
    <property type="evidence" value="ECO:0007669"/>
    <property type="project" value="TreeGrafter"/>
</dbReference>
<dbReference type="Gene3D" id="3.40.50.12780">
    <property type="entry name" value="N-terminal domain of ligase-like"/>
    <property type="match status" value="1"/>
</dbReference>
<reference evidence="3" key="1">
    <citation type="submission" date="2025-08" db="UniProtKB">
        <authorList>
            <consortium name="Ensembl"/>
        </authorList>
    </citation>
    <scope>IDENTIFICATION</scope>
</reference>
<feature type="chain" id="PRO_5017253426" description="Acetyl-coenzyme A synthetase N-terminal domain-containing protein" evidence="1">
    <location>
        <begin position="18"/>
        <end position="124"/>
    </location>
</feature>
<proteinExistence type="predicted"/>
<protein>
    <recommendedName>
        <fullName evidence="2">Acetyl-coenzyme A synthetase N-terminal domain-containing protein</fullName>
    </recommendedName>
</protein>
<accession>A0A3B3XFK4</accession>
<sequence>GLNTWVVLCPCFWGAIAKDFFWKTKHTGCFLDYNFDVTKGEIFVKCMEGATTNICYNLLDRNVHERKLGDKIAFFWSVEGRKTDPHISDYMMLSVNFFGCLLFTFASVEIHRSTAALTSVEFWV</sequence>
<evidence type="ECO:0000313" key="4">
    <source>
        <dbReference type="Proteomes" id="UP000261480"/>
    </source>
</evidence>
<dbReference type="Ensembl" id="ENSPMET00000021539.1">
    <property type="protein sequence ID" value="ENSPMEP00000013750.1"/>
    <property type="gene ID" value="ENSPMEG00000016092.1"/>
</dbReference>
<organism evidence="3 4">
    <name type="scientific">Poecilia mexicana</name>
    <dbReference type="NCBI Taxonomy" id="48701"/>
    <lineage>
        <taxon>Eukaryota</taxon>
        <taxon>Metazoa</taxon>
        <taxon>Chordata</taxon>
        <taxon>Craniata</taxon>
        <taxon>Vertebrata</taxon>
        <taxon>Euteleostomi</taxon>
        <taxon>Actinopterygii</taxon>
        <taxon>Neopterygii</taxon>
        <taxon>Teleostei</taxon>
        <taxon>Neoteleostei</taxon>
        <taxon>Acanthomorphata</taxon>
        <taxon>Ovalentaria</taxon>
        <taxon>Atherinomorphae</taxon>
        <taxon>Cyprinodontiformes</taxon>
        <taxon>Poeciliidae</taxon>
        <taxon>Poeciliinae</taxon>
        <taxon>Poecilia</taxon>
    </lineage>
</organism>
<dbReference type="GO" id="GO:0005737">
    <property type="term" value="C:cytoplasm"/>
    <property type="evidence" value="ECO:0007669"/>
    <property type="project" value="TreeGrafter"/>
</dbReference>
<dbReference type="Proteomes" id="UP000261480">
    <property type="component" value="Unplaced"/>
</dbReference>
<dbReference type="PANTHER" id="PTHR24095">
    <property type="entry name" value="ACETYL-COENZYME A SYNTHETASE"/>
    <property type="match status" value="1"/>
</dbReference>
<dbReference type="GO" id="GO:0003987">
    <property type="term" value="F:acetate-CoA ligase activity"/>
    <property type="evidence" value="ECO:0007669"/>
    <property type="project" value="TreeGrafter"/>
</dbReference>
<evidence type="ECO:0000256" key="1">
    <source>
        <dbReference type="SAM" id="SignalP"/>
    </source>
</evidence>
<keyword evidence="1" id="KW-0732">Signal</keyword>